<gene>
    <name evidence="1" type="ORF">N7603_06045</name>
</gene>
<evidence type="ECO:0000313" key="1">
    <source>
        <dbReference type="EMBL" id="MCU0105214.1"/>
    </source>
</evidence>
<dbReference type="RefSeq" id="WP_262096482.1">
    <property type="nucleotide sequence ID" value="NZ_JAOEGN010000010.1"/>
</dbReference>
<dbReference type="InterPro" id="IPR047808">
    <property type="entry name" value="CueP-like"/>
</dbReference>
<evidence type="ECO:0000313" key="2">
    <source>
        <dbReference type="Proteomes" id="UP001209076"/>
    </source>
</evidence>
<proteinExistence type="predicted"/>
<dbReference type="Pfam" id="PF21172">
    <property type="entry name" value="CueP"/>
    <property type="match status" value="1"/>
</dbReference>
<dbReference type="EMBL" id="JAOEGN010000010">
    <property type="protein sequence ID" value="MCU0105214.1"/>
    <property type="molecule type" value="Genomic_DNA"/>
</dbReference>
<sequence length="185" mass="20373">MKKKVLIGLSILIAFIGVIAFVAANSPNRNDFLAKYDLEGMTVKEIVAYLENDLNEPTNFSAAITGSKLLLGDSQQQVELELPNGQFYLSFAPYVNQTHPCANHNLVTCRGELKNKSFEVKIVDSQTNTVIIERTIISSSNGFAGIWLPENKRFQVTVSYGNLTATEEVSTFTSSNTCLTTLKLT</sequence>
<reference evidence="2" key="1">
    <citation type="submission" date="2023-07" db="EMBL/GenBank/DDBJ databases">
        <title>Novel Mycoplasma species identified in domestic and wild animals.</title>
        <authorList>
            <person name="Volokhov D.V."/>
            <person name="Furtak V.A."/>
            <person name="Zagorodnyaya T.A."/>
        </authorList>
    </citation>
    <scope>NUCLEOTIDE SEQUENCE [LARGE SCALE GENOMIC DNA]</scope>
    <source>
        <strain evidence="2">92-19</strain>
    </source>
</reference>
<organism evidence="1 2">
    <name type="scientific">Paracholeplasma vituli</name>
    <dbReference type="NCBI Taxonomy" id="69473"/>
    <lineage>
        <taxon>Bacteria</taxon>
        <taxon>Bacillati</taxon>
        <taxon>Mycoplasmatota</taxon>
        <taxon>Mollicutes</taxon>
        <taxon>Acholeplasmatales</taxon>
        <taxon>Acholeplasmataceae</taxon>
        <taxon>Paracholeplasma</taxon>
    </lineage>
</organism>
<dbReference type="Proteomes" id="UP001209076">
    <property type="component" value="Unassembled WGS sequence"/>
</dbReference>
<keyword evidence="2" id="KW-1185">Reference proteome</keyword>
<dbReference type="Gene3D" id="2.60.40.3700">
    <property type="match status" value="1"/>
</dbReference>
<name>A0ABT2PXZ4_9MOLU</name>
<accession>A0ABT2PXZ4</accession>
<comment type="caution">
    <text evidence="1">The sequence shown here is derived from an EMBL/GenBank/DDBJ whole genome shotgun (WGS) entry which is preliminary data.</text>
</comment>
<dbReference type="NCBIfam" id="NF038094">
    <property type="entry name" value="CueP_fam"/>
    <property type="match status" value="1"/>
</dbReference>
<protein>
    <submittedName>
        <fullName evidence="1">CueP family metal-binding protein</fullName>
    </submittedName>
</protein>